<reference evidence="1" key="1">
    <citation type="submission" date="2018-11" db="EMBL/GenBank/DDBJ databases">
        <authorList>
            <person name="Grassa J C."/>
        </authorList>
    </citation>
    <scope>NUCLEOTIDE SEQUENCE [LARGE SCALE GENOMIC DNA]</scope>
</reference>
<protein>
    <recommendedName>
        <fullName evidence="3">RNase H type-1 domain-containing protein</fullName>
    </recommendedName>
</protein>
<dbReference type="EMBL" id="UZAU01000544">
    <property type="status" value="NOT_ANNOTATED_CDS"/>
    <property type="molecule type" value="Genomic_DNA"/>
</dbReference>
<organism evidence="1 2">
    <name type="scientific">Cannabis sativa</name>
    <name type="common">Hemp</name>
    <name type="synonym">Marijuana</name>
    <dbReference type="NCBI Taxonomy" id="3483"/>
    <lineage>
        <taxon>Eukaryota</taxon>
        <taxon>Viridiplantae</taxon>
        <taxon>Streptophyta</taxon>
        <taxon>Embryophyta</taxon>
        <taxon>Tracheophyta</taxon>
        <taxon>Spermatophyta</taxon>
        <taxon>Magnoliopsida</taxon>
        <taxon>eudicotyledons</taxon>
        <taxon>Gunneridae</taxon>
        <taxon>Pentapetalae</taxon>
        <taxon>rosids</taxon>
        <taxon>fabids</taxon>
        <taxon>Rosales</taxon>
        <taxon>Cannabaceae</taxon>
        <taxon>Cannabis</taxon>
    </lineage>
</organism>
<accession>A0A803PMG2</accession>
<keyword evidence="2" id="KW-1185">Reference proteome</keyword>
<dbReference type="Gramene" id="evm.model.05.1711">
    <property type="protein sequence ID" value="cds.evm.model.05.1711"/>
    <property type="gene ID" value="evm.TU.05.1711"/>
</dbReference>
<dbReference type="AlphaFoldDB" id="A0A803PMG2"/>
<evidence type="ECO:0000313" key="1">
    <source>
        <dbReference type="EnsemblPlants" id="cds.evm.model.05.1711"/>
    </source>
</evidence>
<evidence type="ECO:0008006" key="3">
    <source>
        <dbReference type="Google" id="ProtNLM"/>
    </source>
</evidence>
<evidence type="ECO:0000313" key="2">
    <source>
        <dbReference type="Proteomes" id="UP000596661"/>
    </source>
</evidence>
<proteinExistence type="predicted"/>
<dbReference type="Proteomes" id="UP000596661">
    <property type="component" value="Chromosome 5"/>
</dbReference>
<sequence length="171" mass="18697">MGDGSNINILSESWLPDEMNSFIESVHLGLVGKTVDSLMKSCLVEWDGEVITDMLNDRDQALVRKIPLSFILLKVAGVGFKFQWLHLVRCCFQVGLRLGWHLGTTEAIEAAITCWTTAGTVLEARVLSKGGSLQLHVVEAIGIKEALSLSKANGWSSVVVESDCLRVINDL</sequence>
<name>A0A803PMG2_CANSA</name>
<dbReference type="EnsemblPlants" id="evm.model.05.1711">
    <property type="protein sequence ID" value="cds.evm.model.05.1711"/>
    <property type="gene ID" value="evm.TU.05.1711"/>
</dbReference>
<reference evidence="1" key="2">
    <citation type="submission" date="2021-03" db="UniProtKB">
        <authorList>
            <consortium name="EnsemblPlants"/>
        </authorList>
    </citation>
    <scope>IDENTIFICATION</scope>
</reference>